<sequence length="136" mass="14781">MGVLGDRISAFTEDRITAWKERLRGWAVSVVTLGLEGLLKAIEKAAAPHLKPLIERMEETGEIPDELKPMFKELKEPTGAWPALLAMGAGMGVMGGAIGMLGDIMFGSMARSMMKKVTSRILEAIPLIVVYRRPAS</sequence>
<accession>X1R8F4</accession>
<gene>
    <name evidence="2" type="ORF">S12H4_18514</name>
</gene>
<name>X1R8F4_9ZZZZ</name>
<keyword evidence="1" id="KW-1133">Transmembrane helix</keyword>
<proteinExistence type="predicted"/>
<keyword evidence="1" id="KW-0812">Transmembrane</keyword>
<evidence type="ECO:0000256" key="1">
    <source>
        <dbReference type="SAM" id="Phobius"/>
    </source>
</evidence>
<comment type="caution">
    <text evidence="2">The sequence shown here is derived from an EMBL/GenBank/DDBJ whole genome shotgun (WGS) entry which is preliminary data.</text>
</comment>
<dbReference type="AlphaFoldDB" id="X1R8F4"/>
<feature type="transmembrane region" description="Helical" evidence="1">
    <location>
        <begin position="80"/>
        <end position="106"/>
    </location>
</feature>
<evidence type="ECO:0000313" key="2">
    <source>
        <dbReference type="EMBL" id="GAI76843.1"/>
    </source>
</evidence>
<protein>
    <submittedName>
        <fullName evidence="2">Uncharacterized protein</fullName>
    </submittedName>
</protein>
<keyword evidence="1" id="KW-0472">Membrane</keyword>
<organism evidence="2">
    <name type="scientific">marine sediment metagenome</name>
    <dbReference type="NCBI Taxonomy" id="412755"/>
    <lineage>
        <taxon>unclassified sequences</taxon>
        <taxon>metagenomes</taxon>
        <taxon>ecological metagenomes</taxon>
    </lineage>
</organism>
<dbReference type="EMBL" id="BARW01009152">
    <property type="protein sequence ID" value="GAI76843.1"/>
    <property type="molecule type" value="Genomic_DNA"/>
</dbReference>
<reference evidence="2" key="1">
    <citation type="journal article" date="2014" name="Front. Microbiol.">
        <title>High frequency of phylogenetically diverse reductive dehalogenase-homologous genes in deep subseafloor sedimentary metagenomes.</title>
        <authorList>
            <person name="Kawai M."/>
            <person name="Futagami T."/>
            <person name="Toyoda A."/>
            <person name="Takaki Y."/>
            <person name="Nishi S."/>
            <person name="Hori S."/>
            <person name="Arai W."/>
            <person name="Tsubouchi T."/>
            <person name="Morono Y."/>
            <person name="Uchiyama I."/>
            <person name="Ito T."/>
            <person name="Fujiyama A."/>
            <person name="Inagaki F."/>
            <person name="Takami H."/>
        </authorList>
    </citation>
    <scope>NUCLEOTIDE SEQUENCE</scope>
    <source>
        <strain evidence="2">Expedition CK06-06</strain>
    </source>
</reference>